<dbReference type="Pfam" id="PF13229">
    <property type="entry name" value="Beta_helix"/>
    <property type="match status" value="2"/>
</dbReference>
<dbReference type="PROSITE" id="PS50825">
    <property type="entry name" value="HYR"/>
    <property type="match status" value="1"/>
</dbReference>
<dbReference type="InterPro" id="IPR011050">
    <property type="entry name" value="Pectin_lyase_fold/virulence"/>
</dbReference>
<dbReference type="PANTHER" id="PTHR24273:SF32">
    <property type="entry name" value="HYALIN"/>
    <property type="match status" value="1"/>
</dbReference>
<evidence type="ECO:0000313" key="7">
    <source>
        <dbReference type="Proteomes" id="UP000319817"/>
    </source>
</evidence>
<dbReference type="InterPro" id="IPR045474">
    <property type="entry name" value="GEVED"/>
</dbReference>
<feature type="region of interest" description="Disordered" evidence="3">
    <location>
        <begin position="935"/>
        <end position="958"/>
    </location>
</feature>
<evidence type="ECO:0000259" key="4">
    <source>
        <dbReference type="PROSITE" id="PS50222"/>
    </source>
</evidence>
<dbReference type="InterPro" id="IPR003410">
    <property type="entry name" value="HYR_dom"/>
</dbReference>
<organism evidence="6 7">
    <name type="scientific">Stieleria marina</name>
    <dbReference type="NCBI Taxonomy" id="1930275"/>
    <lineage>
        <taxon>Bacteria</taxon>
        <taxon>Pseudomonadati</taxon>
        <taxon>Planctomycetota</taxon>
        <taxon>Planctomycetia</taxon>
        <taxon>Pirellulales</taxon>
        <taxon>Pirellulaceae</taxon>
        <taxon>Stieleria</taxon>
    </lineage>
</organism>
<dbReference type="Pfam" id="PF02494">
    <property type="entry name" value="HYR"/>
    <property type="match status" value="1"/>
</dbReference>
<dbReference type="PROSITE" id="PS50222">
    <property type="entry name" value="EF_HAND_2"/>
    <property type="match status" value="1"/>
</dbReference>
<dbReference type="Pfam" id="PF20009">
    <property type="entry name" value="GEVED"/>
    <property type="match status" value="1"/>
</dbReference>
<evidence type="ECO:0000256" key="3">
    <source>
        <dbReference type="SAM" id="MobiDB-lite"/>
    </source>
</evidence>
<dbReference type="GO" id="GO:0004553">
    <property type="term" value="F:hydrolase activity, hydrolyzing O-glycosyl compounds"/>
    <property type="evidence" value="ECO:0007669"/>
    <property type="project" value="InterPro"/>
</dbReference>
<name>A0A517NNN4_9BACT</name>
<dbReference type="GO" id="GO:0005509">
    <property type="term" value="F:calcium ion binding"/>
    <property type="evidence" value="ECO:0007669"/>
    <property type="project" value="InterPro"/>
</dbReference>
<dbReference type="EMBL" id="CP036526">
    <property type="protein sequence ID" value="QDT08737.1"/>
    <property type="molecule type" value="Genomic_DNA"/>
</dbReference>
<dbReference type="SUPFAM" id="SSF63446">
    <property type="entry name" value="Type I dockerin domain"/>
    <property type="match status" value="1"/>
</dbReference>
<keyword evidence="2" id="KW-0677">Repeat</keyword>
<feature type="domain" description="EF-hand" evidence="4">
    <location>
        <begin position="2552"/>
        <end position="2580"/>
    </location>
</feature>
<dbReference type="Proteomes" id="UP000319817">
    <property type="component" value="Chromosome"/>
</dbReference>
<dbReference type="InterPro" id="IPR030916">
    <property type="entry name" value="ELWxxDGT_rpt"/>
</dbReference>
<dbReference type="InterPro" id="IPR002048">
    <property type="entry name" value="EF_hand_dom"/>
</dbReference>
<dbReference type="PROSITE" id="PS00018">
    <property type="entry name" value="EF_HAND_1"/>
    <property type="match status" value="1"/>
</dbReference>
<dbReference type="GO" id="GO:0000272">
    <property type="term" value="P:polysaccharide catabolic process"/>
    <property type="evidence" value="ECO:0007669"/>
    <property type="project" value="InterPro"/>
</dbReference>
<dbReference type="PANTHER" id="PTHR24273">
    <property type="entry name" value="FI04643P-RELATED"/>
    <property type="match status" value="1"/>
</dbReference>
<keyword evidence="7" id="KW-1185">Reference proteome</keyword>
<dbReference type="InterPro" id="IPR002105">
    <property type="entry name" value="Dockerin_1_rpt"/>
</dbReference>
<feature type="domain" description="HYR" evidence="5">
    <location>
        <begin position="1233"/>
        <end position="1319"/>
    </location>
</feature>
<dbReference type="SUPFAM" id="SSF51126">
    <property type="entry name" value="Pectin lyase-like"/>
    <property type="match status" value="2"/>
</dbReference>
<dbReference type="SMART" id="SM00710">
    <property type="entry name" value="PbH1"/>
    <property type="match status" value="9"/>
</dbReference>
<protein>
    <recommendedName>
        <fullName evidence="1">Probable pectate lyase C</fullName>
    </recommendedName>
</protein>
<dbReference type="NCBIfam" id="TIGR04534">
    <property type="entry name" value="ELWxxDGT_rpt"/>
    <property type="match status" value="4"/>
</dbReference>
<dbReference type="NCBIfam" id="TIGR03804">
    <property type="entry name" value="para_beta_helix"/>
    <property type="match status" value="1"/>
</dbReference>
<evidence type="ECO:0000256" key="1">
    <source>
        <dbReference type="ARBA" id="ARBA00016512"/>
    </source>
</evidence>
<dbReference type="InterPro" id="IPR022441">
    <property type="entry name" value="Para_beta_helix_rpt-2"/>
</dbReference>
<dbReference type="Gene3D" id="1.10.1330.10">
    <property type="entry name" value="Dockerin domain"/>
    <property type="match status" value="1"/>
</dbReference>
<dbReference type="InterPro" id="IPR006626">
    <property type="entry name" value="PbH1"/>
</dbReference>
<dbReference type="RefSeq" id="WP_419189619.1">
    <property type="nucleotide sequence ID" value="NZ_CP036526.1"/>
</dbReference>
<accession>A0A517NNN4</accession>
<dbReference type="InterPro" id="IPR007742">
    <property type="entry name" value="NosD_dom"/>
</dbReference>
<dbReference type="Pfam" id="PF00404">
    <property type="entry name" value="Dockerin_1"/>
    <property type="match status" value="1"/>
</dbReference>
<dbReference type="InterPro" id="IPR036439">
    <property type="entry name" value="Dockerin_dom_sf"/>
</dbReference>
<dbReference type="InterPro" id="IPR018247">
    <property type="entry name" value="EF_Hand_1_Ca_BS"/>
</dbReference>
<evidence type="ECO:0000313" key="6">
    <source>
        <dbReference type="EMBL" id="QDT08737.1"/>
    </source>
</evidence>
<gene>
    <name evidence="6" type="ORF">K239x_06790</name>
</gene>
<evidence type="ECO:0000256" key="2">
    <source>
        <dbReference type="ARBA" id="ARBA00022737"/>
    </source>
</evidence>
<dbReference type="InterPro" id="IPR039448">
    <property type="entry name" value="Beta_helix"/>
</dbReference>
<proteinExistence type="predicted"/>
<reference evidence="6 7" key="1">
    <citation type="submission" date="2019-02" db="EMBL/GenBank/DDBJ databases">
        <title>Deep-cultivation of Planctomycetes and their phenomic and genomic characterization uncovers novel biology.</title>
        <authorList>
            <person name="Wiegand S."/>
            <person name="Jogler M."/>
            <person name="Boedeker C."/>
            <person name="Pinto D."/>
            <person name="Vollmers J."/>
            <person name="Rivas-Marin E."/>
            <person name="Kohn T."/>
            <person name="Peeters S.H."/>
            <person name="Heuer A."/>
            <person name="Rast P."/>
            <person name="Oberbeckmann S."/>
            <person name="Bunk B."/>
            <person name="Jeske O."/>
            <person name="Meyerdierks A."/>
            <person name="Storesund J.E."/>
            <person name="Kallscheuer N."/>
            <person name="Luecker S."/>
            <person name="Lage O.M."/>
            <person name="Pohl T."/>
            <person name="Merkel B.J."/>
            <person name="Hornburger P."/>
            <person name="Mueller R.-W."/>
            <person name="Bruemmer F."/>
            <person name="Labrenz M."/>
            <person name="Spormann A.M."/>
            <person name="Op den Camp H."/>
            <person name="Overmann J."/>
            <person name="Amann R."/>
            <person name="Jetten M.S.M."/>
            <person name="Mascher T."/>
            <person name="Medema M.H."/>
            <person name="Devos D.P."/>
            <person name="Kaster A.-K."/>
            <person name="Ovreas L."/>
            <person name="Rohde M."/>
            <person name="Galperin M.Y."/>
            <person name="Jogler C."/>
        </authorList>
    </citation>
    <scope>NUCLEOTIDE SEQUENCE [LARGE SCALE GENOMIC DNA]</scope>
    <source>
        <strain evidence="6 7">K23_9</strain>
    </source>
</reference>
<dbReference type="Gene3D" id="2.160.20.10">
    <property type="entry name" value="Single-stranded right-handed beta-helix, Pectin lyase-like"/>
    <property type="match status" value="2"/>
</dbReference>
<evidence type="ECO:0000259" key="5">
    <source>
        <dbReference type="PROSITE" id="PS50825"/>
    </source>
</evidence>
<dbReference type="Pfam" id="PF05048">
    <property type="entry name" value="NosD"/>
    <property type="match status" value="1"/>
</dbReference>
<sequence length="2619" mass="264367">MNRNLLSHLFSARDRRIHKTTRRRVSRRRQLLEQLESRHLLSAVSLVADINDFEDGSVPTEITTVGSLGYFVASDLGHGKELWKTDGTVAGTVRVSDIEAGPADTYISQLTNVDGTLMFSVHDYGTGYPQLWKTDGLGGVMMVKDFSADSAYFLSHPTAVDDSLFFSLYSASQGYELWVSDGTLGGTMLVKDIRPGANGSKPSSLTNVDGTLFFSAEDSTHGRELWKSDGTPGGTVMVRDLNAGTASSMTTSAEIVALGSTAILVADNGTTGPELWKSTGSTVSLVKNINGASASSISGLTTVGSKVFFSAFDNVSYTELWSTEGTSATTVVVHDTPGDGLYPQNLRAVGNEVFFSAYNYSGGIGRELWKSDGTSGGTVLVADVKTNTSYYVGNSSYPQVLGDDGTHVFFSADDGIHGREVWSYDGVAATRITDVNPGNNGSEPTDVTVVGGVPIFSAIDGLGDRELYQTDGTLAGTSLFVDILDTNVSSNPGSLAALGDQVVVVAQRETGPYNVIAIENNGSGFAAVTDQIPSFYAQPWVAPVTSGNRTFFSGYDPANGYELWATDGTAIGTALVKDIAPGNFGSYVDDLTDVNGTLFFTAYTPANGRELWKSDGTAGGTMLVKDIGPGATGGYLSDFVGANSQLFFRAYETTTGYEWWVSDGTSAGTMLIDDLNTGPGSTTSAEAVAAGDDLFFINTSSGSSVLWTSDGSSAGTTSLGPVGLQPYDLAAVSGTVYFSGQDASGQELWKSNGTQSGTIRVTDIVPGSSGSYPYYLTPVGNELFFVGTSATYQHSLFKSDGTAAGTSVVRAFDSSATGDLPSDLMGGGGTLFFAANTNAAGYELWKSDGTAAGTMLIADINPGTAHSNPALSQSTFSGDSLFFTADNGSQGREVWRATANMDFGDAPASFGTLAVDDGARHVYYSTGIRLGVDSDHEADGSPVASALGDDNAGSDDEDGVTIGTLNAGMASTLTIDVTGGADSGLVDAWIDFNQDGTFDPSNERITPAAGAPVSGLANVININVADGFAGPTFLRVRLSSEGGLLPTGVAADGEVEDYAVTVFDITPPDVTAPGSITIEGNITGGADGSATGVAAFLAAATTTDNVDPAASLNNDAASPYLLGDTTVTFTSIDASGNIGNDTGVITVVDTTAPTLTQPADLTIEASSPTGLDATDPAIVAFLSGASTTDIVDPSPSLANNAPATFVLGSTPVEFTSVDASSNTATETANVILVDTTAPSLTVPADLIVEAESPSGTSNTNSVIAAALDSATAADAVDLSPSITHDAPSVFPLGTTTVTFTATDFTGNLTTATTSVTIEDTTPPDLIAPADVTVEAESASGVPDSNAAVVAFIGGAIATDIADPAPTVTDDTPATIPLGSTTVTFTATDATGNQNSASASIIVVDTTAPDLNVPADITLEANSPSGLDATDPAIAAFLAAATANDLVDASPSVTNDSPTTLPLGTTLITFTATDATGNSAPASASITIVDTTAPNLTVPANSTLEANSPTGLDSNDPAIAAFLASANATDAVDISPSVTNDAPSTLPLGTTSVTFIATDASGNSAPASASITIVDTTAPNLNIPPDITLEATSPTGLDATDPAIAAFLAAATATDLVDTSPAVTNDAPSTLPLGTTLITFTATDATGNSAPASASITIVDTTSPNLNIPADITLEANSPIGLDATDPAIAAFLAAANATDAVDTSPSVTNDAPSTLPLGTTLITFTATDATGNSAPASASITIVDTIEPNLTVPADIVVVADAFSGSPDSNLVIAAFLSGATSSDIVDPTPTITNDAPTTLPIGTTIVTFESIDDSGNSASDTASITVIDHRVFIVNHAGDTADAAPGDGIASDASGNTTLRAAVEESNASANILDNSDQIVFDMGAGGPQTILVNSALPNITDAVVIDGTTQDGFLDAPIVQISAAGTVQDGLRLLDHDGSTIQGLSFTGFANDGIEISGGSGHTVTGNWLGIDTSENIIGNRFGLKVGNSTGNTVHDNVISGNTGTGVFVSPTAIGNTLTENKVGTDSTGNAARPNAGAGMNLIGTDNFVVDNQLSGNDKQGLIVSGSGNTVQGNLVGTNAAGSTALGNGAFGIAVQSDSNLIGGDSSAGQGNVISGNTRQGLLLNNADNNIVLGNLVGVDITGLSSIANTSYGIYVLNSDGNQIGGSSVDQANVVSGNGGSGVAFANSQNNTLTGNKIGTDESGQIAVGNNAFGVFLLAGSAGNVASGNQISGNVATGVGLIGSDTTNNTVELNNIGFNHDLTSQLGNGTFAVLVSSPGNLIDTNTITGSLRGVVLTDVTATGNTVSNNSISGMSTGVQFAKDAANNTVGPGNDLSANTTGVRFVGNSGNGNTITQNSFSNNATIGIDLAGPGATANDVDDADEGANRGMNHPVISDAEIIGNNLNVTFNVPSAPANADYSLTIEFYRSDSFGQGEAFLASVPFTVGQFNNSGVTRALGGVAAAAGLLPGDFISATATDAAGNTSEFSAAFQIPVPAASATSGAAPILARSVVDVSADGAVTPADALIVINELSNLRSTTPLGESIARSNAFSAADVNRDGNVTPADLLQVLNFLSEQAQHDSISESNRIASLVDSVFGLADDDDDVEDSLDESLLF</sequence>
<dbReference type="InterPro" id="IPR012334">
    <property type="entry name" value="Pectin_lyas_fold"/>
</dbReference>